<dbReference type="Proteomes" id="UP000671913">
    <property type="component" value="Chromosome"/>
</dbReference>
<dbReference type="PANTHER" id="PTHR33545">
    <property type="entry name" value="UPF0750 MEMBRANE PROTEIN YITT-RELATED"/>
    <property type="match status" value="1"/>
</dbReference>
<feature type="transmembrane region" description="Helical" evidence="6">
    <location>
        <begin position="83"/>
        <end position="103"/>
    </location>
</feature>
<proteinExistence type="predicted"/>
<dbReference type="Gene3D" id="3.30.70.120">
    <property type="match status" value="1"/>
</dbReference>
<dbReference type="InterPro" id="IPR015867">
    <property type="entry name" value="N-reg_PII/ATP_PRibTrfase_C"/>
</dbReference>
<name>A0A975AWB3_9THEO</name>
<dbReference type="PANTHER" id="PTHR33545:SF9">
    <property type="entry name" value="UPF0750 MEMBRANE PROTEIN YITE"/>
    <property type="match status" value="1"/>
</dbReference>
<feature type="transmembrane region" description="Helical" evidence="6">
    <location>
        <begin position="12"/>
        <end position="31"/>
    </location>
</feature>
<evidence type="ECO:0000259" key="7">
    <source>
        <dbReference type="Pfam" id="PF10035"/>
    </source>
</evidence>
<organism evidence="8 9">
    <name type="scientific">Aceticella autotrophica</name>
    <dbReference type="NCBI Taxonomy" id="2755338"/>
    <lineage>
        <taxon>Bacteria</taxon>
        <taxon>Bacillati</taxon>
        <taxon>Bacillota</taxon>
        <taxon>Clostridia</taxon>
        <taxon>Thermoanaerobacterales</taxon>
        <taxon>Thermoanaerobacteraceae</taxon>
        <taxon>Aceticella</taxon>
    </lineage>
</organism>
<dbReference type="Pfam" id="PF10035">
    <property type="entry name" value="DUF2179"/>
    <property type="match status" value="1"/>
</dbReference>
<evidence type="ECO:0000256" key="6">
    <source>
        <dbReference type="SAM" id="Phobius"/>
    </source>
</evidence>
<protein>
    <submittedName>
        <fullName evidence="8">YitT family protein</fullName>
    </submittedName>
</protein>
<dbReference type="InterPro" id="IPR019264">
    <property type="entry name" value="DUF2179"/>
</dbReference>
<reference evidence="8" key="1">
    <citation type="submission" date="2020-08" db="EMBL/GenBank/DDBJ databases">
        <title>Genomic insights into the carbon and energy metabolism of the first obligate autotrophic acetogenic bacterium Aceticella autotrophica gen. nov., sp. nov.</title>
        <authorList>
            <person name="Toshchakov S.V."/>
            <person name="Elcheninov A.G."/>
            <person name="Kublanov I.V."/>
            <person name="Frolov E.N."/>
            <person name="Lebedinsky A.V."/>
        </authorList>
    </citation>
    <scope>NUCLEOTIDE SEQUENCE</scope>
    <source>
        <strain evidence="8">3443-3Ac</strain>
    </source>
</reference>
<dbReference type="RefSeq" id="WP_284680356.1">
    <property type="nucleotide sequence ID" value="NZ_CP060096.1"/>
</dbReference>
<evidence type="ECO:0000256" key="4">
    <source>
        <dbReference type="ARBA" id="ARBA00022989"/>
    </source>
</evidence>
<evidence type="ECO:0000313" key="9">
    <source>
        <dbReference type="Proteomes" id="UP000671913"/>
    </source>
</evidence>
<dbReference type="PIRSF" id="PIRSF006483">
    <property type="entry name" value="Membrane_protein_YitT"/>
    <property type="match status" value="1"/>
</dbReference>
<feature type="transmembrane region" description="Helical" evidence="6">
    <location>
        <begin position="51"/>
        <end position="71"/>
    </location>
</feature>
<dbReference type="InterPro" id="IPR003740">
    <property type="entry name" value="YitT"/>
</dbReference>
<feature type="transmembrane region" description="Helical" evidence="6">
    <location>
        <begin position="109"/>
        <end position="129"/>
    </location>
</feature>
<dbReference type="Pfam" id="PF02588">
    <property type="entry name" value="YitT_membrane"/>
    <property type="match status" value="1"/>
</dbReference>
<keyword evidence="3 6" id="KW-0812">Transmembrane</keyword>
<keyword evidence="4 6" id="KW-1133">Transmembrane helix</keyword>
<dbReference type="EMBL" id="CP060096">
    <property type="protein sequence ID" value="QSZ27647.1"/>
    <property type="molecule type" value="Genomic_DNA"/>
</dbReference>
<comment type="subcellular location">
    <subcellularLocation>
        <location evidence="1">Cell membrane</location>
        <topology evidence="1">Multi-pass membrane protein</topology>
    </subcellularLocation>
</comment>
<feature type="domain" description="DUF2179" evidence="7">
    <location>
        <begin position="221"/>
        <end position="275"/>
    </location>
</feature>
<accession>A0A975AWB3</accession>
<dbReference type="CDD" id="cd16380">
    <property type="entry name" value="YitT_C"/>
    <property type="match status" value="1"/>
</dbReference>
<evidence type="ECO:0000256" key="2">
    <source>
        <dbReference type="ARBA" id="ARBA00022475"/>
    </source>
</evidence>
<gene>
    <name evidence="8" type="ORF">ACETAC_01720</name>
</gene>
<evidence type="ECO:0000313" key="8">
    <source>
        <dbReference type="EMBL" id="QSZ27647.1"/>
    </source>
</evidence>
<evidence type="ECO:0000256" key="3">
    <source>
        <dbReference type="ARBA" id="ARBA00022692"/>
    </source>
</evidence>
<evidence type="ECO:0000256" key="5">
    <source>
        <dbReference type="ARBA" id="ARBA00023136"/>
    </source>
</evidence>
<dbReference type="AlphaFoldDB" id="A0A975AWB3"/>
<keyword evidence="9" id="KW-1185">Reference proteome</keyword>
<dbReference type="InterPro" id="IPR051461">
    <property type="entry name" value="UPF0750_membrane"/>
</dbReference>
<dbReference type="KEGG" id="aaut:ACETAC_01720"/>
<keyword evidence="2" id="KW-1003">Cell membrane</keyword>
<dbReference type="GO" id="GO:0005886">
    <property type="term" value="C:plasma membrane"/>
    <property type="evidence" value="ECO:0007669"/>
    <property type="project" value="UniProtKB-SubCell"/>
</dbReference>
<sequence length="281" mass="30569">MNTKVKKIIYDFVWITIGTLLLTLSLDLFLAPNRIAPGGISGLAIVLQHLFGWPVGAVILLINIPLFIISIKILGTGFGAKTLYSTMLLGVSVDVFSFLKPLTHDPMLAAVYGGIIMGLGLGIVFKYGATTGGTDMAAMTIHKYVPFLSVGRILLIIDFIIIVLAGIVFTPELALYALATEFLGIKVIDIVQEGTDYERIAIIISDKYEDISKSILYDMNRGVTELKGVGAYSKKDKNVLLCVVTRNEVTNLRELVKKADPAAFVILTTAHEVMGEGFRDI</sequence>
<evidence type="ECO:0000256" key="1">
    <source>
        <dbReference type="ARBA" id="ARBA00004651"/>
    </source>
</evidence>
<keyword evidence="5 6" id="KW-0472">Membrane</keyword>
<feature type="transmembrane region" description="Helical" evidence="6">
    <location>
        <begin position="150"/>
        <end position="169"/>
    </location>
</feature>